<dbReference type="InterPro" id="IPR014182">
    <property type="entry name" value="ADH_Zn_typ-1"/>
</dbReference>
<evidence type="ECO:0000313" key="2">
    <source>
        <dbReference type="EMBL" id="KAF0728240.1"/>
    </source>
</evidence>
<dbReference type="Proteomes" id="UP000481153">
    <property type="component" value="Unassembled WGS sequence"/>
</dbReference>
<dbReference type="InterPro" id="IPR052585">
    <property type="entry name" value="Lipid_raft_assoc_Zn_ADH"/>
</dbReference>
<dbReference type="EMBL" id="VJMJ01000180">
    <property type="protein sequence ID" value="KAF0728241.1"/>
    <property type="molecule type" value="Genomic_DNA"/>
</dbReference>
<comment type="caution">
    <text evidence="2">The sequence shown here is derived from an EMBL/GenBank/DDBJ whole genome shotgun (WGS) entry which is preliminary data.</text>
</comment>
<dbReference type="GO" id="GO:0016491">
    <property type="term" value="F:oxidoreductase activity"/>
    <property type="evidence" value="ECO:0007669"/>
    <property type="project" value="InterPro"/>
</dbReference>
<evidence type="ECO:0000313" key="3">
    <source>
        <dbReference type="EMBL" id="KAF0728241.1"/>
    </source>
</evidence>
<name>A0A6G0WLP5_9STRA</name>
<dbReference type="InterPro" id="IPR020843">
    <property type="entry name" value="ER"/>
</dbReference>
<dbReference type="VEuPathDB" id="FungiDB:AeMF1_008085"/>
<dbReference type="Gene3D" id="3.90.180.10">
    <property type="entry name" value="Medium-chain alcohol dehydrogenases, catalytic domain"/>
    <property type="match status" value="1"/>
</dbReference>
<dbReference type="CDD" id="cd08252">
    <property type="entry name" value="AL_MDR"/>
    <property type="match status" value="1"/>
</dbReference>
<dbReference type="PROSITE" id="PS01162">
    <property type="entry name" value="QOR_ZETA_CRYSTAL"/>
    <property type="match status" value="1"/>
</dbReference>
<dbReference type="SUPFAM" id="SSF51735">
    <property type="entry name" value="NAD(P)-binding Rossmann-fold domains"/>
    <property type="match status" value="1"/>
</dbReference>
<gene>
    <name evidence="2" type="ORF">Ae201684_013891</name>
    <name evidence="3" type="ORF">Ae201684_013892</name>
</gene>
<sequence>MQLIFHFDLDLQHVCDAHDDAAVAFHEHLPIDDPASLLDVTVDVPTVSGHDILVRVEAVSVNPIDCTLRASSDFYKTFAPANSRHILGYDAAGVVVAVGSDATLFQVGDQVYYAGSIAREGTNAQYHAVDERLVGRKPTSLSFTDAASLPLTAITAYESLFHRLHVPEKSPIQFNKSVLVLNGAGGVGSVAIQLLKELTDLTVIATASRPESTAWVKELGVDHVVNHRAQDMPSQLVDIGIPQVDYILVYTELPPHFDAIAEMIKPQGSIAAILPVTDNLPFQQLFEKSVTFEWELMFTRAKFGTNDMVEQHRLLNHVRALVDAKRVRSTVGETLGPINAANLRKAHAILESRRAVGKLVLTGF</sequence>
<dbReference type="InterPro" id="IPR011032">
    <property type="entry name" value="GroES-like_sf"/>
</dbReference>
<dbReference type="SMART" id="SM00829">
    <property type="entry name" value="PKS_ER"/>
    <property type="match status" value="1"/>
</dbReference>
<dbReference type="PANTHER" id="PTHR43482">
    <property type="entry name" value="PROTEIN AST1-RELATED"/>
    <property type="match status" value="1"/>
</dbReference>
<dbReference type="EMBL" id="VJMJ01000180">
    <property type="protein sequence ID" value="KAF0728240.1"/>
    <property type="molecule type" value="Genomic_DNA"/>
</dbReference>
<protein>
    <recommendedName>
        <fullName evidence="1">Enoyl reductase (ER) domain-containing protein</fullName>
    </recommendedName>
</protein>
<dbReference type="AlphaFoldDB" id="A0A6G0WLP5"/>
<dbReference type="Pfam" id="PF13602">
    <property type="entry name" value="ADH_zinc_N_2"/>
    <property type="match status" value="1"/>
</dbReference>
<dbReference type="InterPro" id="IPR036291">
    <property type="entry name" value="NAD(P)-bd_dom_sf"/>
</dbReference>
<dbReference type="Gene3D" id="3.40.50.720">
    <property type="entry name" value="NAD(P)-binding Rossmann-like Domain"/>
    <property type="match status" value="1"/>
</dbReference>
<proteinExistence type="predicted"/>
<dbReference type="InterPro" id="IPR013154">
    <property type="entry name" value="ADH-like_N"/>
</dbReference>
<dbReference type="Pfam" id="PF08240">
    <property type="entry name" value="ADH_N"/>
    <property type="match status" value="1"/>
</dbReference>
<evidence type="ECO:0000259" key="1">
    <source>
        <dbReference type="SMART" id="SM00829"/>
    </source>
</evidence>
<accession>A0A6G0WLP5</accession>
<organism evidence="2 4">
    <name type="scientific">Aphanomyces euteiches</name>
    <dbReference type="NCBI Taxonomy" id="100861"/>
    <lineage>
        <taxon>Eukaryota</taxon>
        <taxon>Sar</taxon>
        <taxon>Stramenopiles</taxon>
        <taxon>Oomycota</taxon>
        <taxon>Saprolegniomycetes</taxon>
        <taxon>Saprolegniales</taxon>
        <taxon>Verrucalvaceae</taxon>
        <taxon>Aphanomyces</taxon>
    </lineage>
</organism>
<reference evidence="2 4" key="1">
    <citation type="submission" date="2019-07" db="EMBL/GenBank/DDBJ databases">
        <title>Genomics analysis of Aphanomyces spp. identifies a new class of oomycete effector associated with host adaptation.</title>
        <authorList>
            <person name="Gaulin E."/>
        </authorList>
    </citation>
    <scope>NUCLEOTIDE SEQUENCE [LARGE SCALE GENOMIC DNA]</scope>
    <source>
        <strain evidence="2 4">ATCC 201684</strain>
    </source>
</reference>
<dbReference type="GO" id="GO:0008270">
    <property type="term" value="F:zinc ion binding"/>
    <property type="evidence" value="ECO:0007669"/>
    <property type="project" value="InterPro"/>
</dbReference>
<dbReference type="InterPro" id="IPR002364">
    <property type="entry name" value="Quin_OxRdtase/zeta-crystal_CS"/>
</dbReference>
<feature type="domain" description="Enoyl reductase (ER)" evidence="1">
    <location>
        <begin position="35"/>
        <end position="361"/>
    </location>
</feature>
<dbReference type="PANTHER" id="PTHR43482:SF1">
    <property type="entry name" value="PROTEIN AST1-RELATED"/>
    <property type="match status" value="1"/>
</dbReference>
<dbReference type="NCBIfam" id="TIGR02817">
    <property type="entry name" value="adh_fam_1"/>
    <property type="match status" value="1"/>
</dbReference>
<dbReference type="SUPFAM" id="SSF50129">
    <property type="entry name" value="GroES-like"/>
    <property type="match status" value="1"/>
</dbReference>
<keyword evidence="4" id="KW-1185">Reference proteome</keyword>
<evidence type="ECO:0000313" key="4">
    <source>
        <dbReference type="Proteomes" id="UP000481153"/>
    </source>
</evidence>